<keyword evidence="3" id="KW-1185">Reference proteome</keyword>
<dbReference type="Gene3D" id="3.40.225.10">
    <property type="entry name" value="Class II aldolase/adducin N-terminal domain"/>
    <property type="match status" value="1"/>
</dbReference>
<dbReference type="SUPFAM" id="SSF53639">
    <property type="entry name" value="AraD/HMP-PK domain-like"/>
    <property type="match status" value="1"/>
</dbReference>
<dbReference type="PANTHER" id="PTHR10672:SF25">
    <property type="entry name" value="MEIOTICALLY UP-REGULATED GENE 14 PROTEIN"/>
    <property type="match status" value="1"/>
</dbReference>
<dbReference type="FunFam" id="3.40.225.10:FF:000009">
    <property type="entry name" value="Class II aldolase/adducin N-terminal"/>
    <property type="match status" value="1"/>
</dbReference>
<evidence type="ECO:0000259" key="1">
    <source>
        <dbReference type="SMART" id="SM01007"/>
    </source>
</evidence>
<dbReference type="InterPro" id="IPR001303">
    <property type="entry name" value="Aldolase_II/adducin_N"/>
</dbReference>
<dbReference type="OrthoDB" id="3238794at2759"/>
<evidence type="ECO:0000313" key="2">
    <source>
        <dbReference type="EMBL" id="SCV03876.1"/>
    </source>
</evidence>
<accession>A0A1G4KHH2</accession>
<evidence type="ECO:0000313" key="3">
    <source>
        <dbReference type="Proteomes" id="UP000191144"/>
    </source>
</evidence>
<protein>
    <submittedName>
        <fullName evidence="2">LAME_0H13938g1_1</fullName>
    </submittedName>
</protein>
<dbReference type="PANTHER" id="PTHR10672">
    <property type="entry name" value="ADDUCIN"/>
    <property type="match status" value="1"/>
</dbReference>
<dbReference type="NCBIfam" id="NF004855">
    <property type="entry name" value="PRK06208.1"/>
    <property type="match status" value="1"/>
</dbReference>
<gene>
    <name evidence="2" type="ORF">LAME_0H13938G</name>
</gene>
<dbReference type="Pfam" id="PF00596">
    <property type="entry name" value="Aldolase_II"/>
    <property type="match status" value="1"/>
</dbReference>
<reference evidence="3" key="1">
    <citation type="submission" date="2016-03" db="EMBL/GenBank/DDBJ databases">
        <authorList>
            <person name="Devillers Hugo."/>
        </authorList>
    </citation>
    <scope>NUCLEOTIDE SEQUENCE [LARGE SCALE GENOMIC DNA]</scope>
</reference>
<proteinExistence type="predicted"/>
<name>A0A1G4KHH2_9SACH</name>
<organism evidence="2 3">
    <name type="scientific">Lachancea meyersii CBS 8951</name>
    <dbReference type="NCBI Taxonomy" id="1266667"/>
    <lineage>
        <taxon>Eukaryota</taxon>
        <taxon>Fungi</taxon>
        <taxon>Dikarya</taxon>
        <taxon>Ascomycota</taxon>
        <taxon>Saccharomycotina</taxon>
        <taxon>Saccharomycetes</taxon>
        <taxon>Saccharomycetales</taxon>
        <taxon>Saccharomycetaceae</taxon>
        <taxon>Lachancea</taxon>
    </lineage>
</organism>
<dbReference type="InterPro" id="IPR051017">
    <property type="entry name" value="Aldolase-II_Adducin_sf"/>
</dbReference>
<sequence>MSTITETKIQVPTEGQKLQPVTDKGYTLGTQGVHNLAFGGLEYKDERPKFANSLEERKHVLQHMAGTFRVFGRMGFTEGPAGHISVRDPVDPETFWINPLGMHFSQICVSDLVHVDSEGNILSDGNQAAINAAGFRIHAQLHKARPDVNAACHAHTIYGKSWAAFGKELDMINQDACIFYKCHGVYQDFGGVVLESEEGERLAEALGDKKALLLVSHGLLTVGETVDEAAYLFGLMERSCQVQLQVEMASNAGLRKRIIDDDAAYYTYYNTSDPESLYSSFQPDYNLELKLTNGEFLQ</sequence>
<dbReference type="GO" id="GO:0005856">
    <property type="term" value="C:cytoskeleton"/>
    <property type="evidence" value="ECO:0007669"/>
    <property type="project" value="TreeGrafter"/>
</dbReference>
<dbReference type="InterPro" id="IPR036409">
    <property type="entry name" value="Aldolase_II/adducin_N_sf"/>
</dbReference>
<feature type="domain" description="Class II aldolase/adducin N-terminal" evidence="1">
    <location>
        <begin position="62"/>
        <end position="244"/>
    </location>
</feature>
<dbReference type="SMART" id="SM01007">
    <property type="entry name" value="Aldolase_II"/>
    <property type="match status" value="1"/>
</dbReference>
<dbReference type="Proteomes" id="UP000191144">
    <property type="component" value="Chromosome H"/>
</dbReference>
<dbReference type="AlphaFoldDB" id="A0A1G4KHH2"/>
<dbReference type="EMBL" id="LT598480">
    <property type="protein sequence ID" value="SCV03876.1"/>
    <property type="molecule type" value="Genomic_DNA"/>
</dbReference>
<dbReference type="GO" id="GO:0051015">
    <property type="term" value="F:actin filament binding"/>
    <property type="evidence" value="ECO:0007669"/>
    <property type="project" value="TreeGrafter"/>
</dbReference>